<sequence>MDVVDNVQTGDNVEDLNGENISENGNNLIDVEDKNTSCTVNRRKRKKTSNVWKSFEEVSETYKNGTITYKVKCKGCLQSWQKQKSGATTQLKRHIGLCIPLRTRGKNKGLPFLPEGNTGLDVSLKELSLNYDPKKIREIQAKMFIAHEYPFNMIEHKRFNIFAKALNYKYQKVSKVTLKSDCIKVYQTEKDKLKNMLKNVSRVCLTSDNWTSNQTVGYICVTIHFVDKIGY</sequence>
<evidence type="ECO:0000313" key="12">
    <source>
        <dbReference type="RefSeq" id="XP_065645273.1"/>
    </source>
</evidence>
<evidence type="ECO:0000256" key="3">
    <source>
        <dbReference type="ARBA" id="ARBA00022771"/>
    </source>
</evidence>
<proteinExistence type="predicted"/>
<dbReference type="PROSITE" id="PS50808">
    <property type="entry name" value="ZF_BED"/>
    <property type="match status" value="1"/>
</dbReference>
<protein>
    <submittedName>
        <fullName evidence="12">Uncharacterized protein LOC136075764</fullName>
    </submittedName>
</protein>
<evidence type="ECO:0000256" key="5">
    <source>
        <dbReference type="ARBA" id="ARBA00023015"/>
    </source>
</evidence>
<evidence type="ECO:0000256" key="8">
    <source>
        <dbReference type="PROSITE-ProRule" id="PRU00027"/>
    </source>
</evidence>
<evidence type="ECO:0000313" key="11">
    <source>
        <dbReference type="Proteomes" id="UP001652625"/>
    </source>
</evidence>
<evidence type="ECO:0000256" key="1">
    <source>
        <dbReference type="ARBA" id="ARBA00004123"/>
    </source>
</evidence>
<dbReference type="RefSeq" id="XP_065645273.1">
    <property type="nucleotide sequence ID" value="XM_065789201.1"/>
</dbReference>
<keyword evidence="7" id="KW-0539">Nucleus</keyword>
<reference evidence="12" key="2">
    <citation type="submission" date="2025-08" db="UniProtKB">
        <authorList>
            <consortium name="RefSeq"/>
        </authorList>
    </citation>
    <scope>IDENTIFICATION</scope>
</reference>
<keyword evidence="3 8" id="KW-0863">Zinc-finger</keyword>
<feature type="region of interest" description="Disordered" evidence="9">
    <location>
        <begin position="1"/>
        <end position="28"/>
    </location>
</feature>
<evidence type="ECO:0000259" key="10">
    <source>
        <dbReference type="PROSITE" id="PS50808"/>
    </source>
</evidence>
<dbReference type="Proteomes" id="UP001652625">
    <property type="component" value="Chromosome 02"/>
</dbReference>
<comment type="subcellular location">
    <subcellularLocation>
        <location evidence="1">Nucleus</location>
    </subcellularLocation>
</comment>
<accession>A0ABM4B8R6</accession>
<keyword evidence="5" id="KW-0805">Transcription regulation</keyword>
<evidence type="ECO:0000256" key="7">
    <source>
        <dbReference type="ARBA" id="ARBA00023242"/>
    </source>
</evidence>
<keyword evidence="11" id="KW-1185">Reference proteome</keyword>
<dbReference type="GeneID" id="136075764"/>
<reference evidence="11" key="1">
    <citation type="submission" date="2025-05" db="UniProtKB">
        <authorList>
            <consortium name="RefSeq"/>
        </authorList>
    </citation>
    <scope>NUCLEOTIDE SEQUENCE [LARGE SCALE GENOMIC DNA]</scope>
</reference>
<feature type="domain" description="BED-type" evidence="10">
    <location>
        <begin position="46"/>
        <end position="95"/>
    </location>
</feature>
<gene>
    <name evidence="12" type="primary">LOC136075764</name>
</gene>
<dbReference type="InterPro" id="IPR052035">
    <property type="entry name" value="ZnF_BED_domain_contain"/>
</dbReference>
<dbReference type="InterPro" id="IPR003656">
    <property type="entry name" value="Znf_BED"/>
</dbReference>
<dbReference type="PANTHER" id="PTHR46481:SF10">
    <property type="entry name" value="ZINC FINGER BED DOMAIN-CONTAINING PROTEIN 39"/>
    <property type="match status" value="1"/>
</dbReference>
<dbReference type="PANTHER" id="PTHR46481">
    <property type="entry name" value="ZINC FINGER BED DOMAIN-CONTAINING PROTEIN 4"/>
    <property type="match status" value="1"/>
</dbReference>
<feature type="compositionally biased region" description="Polar residues" evidence="9">
    <location>
        <begin position="1"/>
        <end position="11"/>
    </location>
</feature>
<evidence type="ECO:0000256" key="9">
    <source>
        <dbReference type="SAM" id="MobiDB-lite"/>
    </source>
</evidence>
<evidence type="ECO:0000256" key="4">
    <source>
        <dbReference type="ARBA" id="ARBA00022833"/>
    </source>
</evidence>
<dbReference type="SMART" id="SM00614">
    <property type="entry name" value="ZnF_BED"/>
    <property type="match status" value="1"/>
</dbReference>
<organism evidence="11 12">
    <name type="scientific">Hydra vulgaris</name>
    <name type="common">Hydra</name>
    <name type="synonym">Hydra attenuata</name>
    <dbReference type="NCBI Taxonomy" id="6087"/>
    <lineage>
        <taxon>Eukaryota</taxon>
        <taxon>Metazoa</taxon>
        <taxon>Cnidaria</taxon>
        <taxon>Hydrozoa</taxon>
        <taxon>Hydroidolina</taxon>
        <taxon>Anthoathecata</taxon>
        <taxon>Aplanulata</taxon>
        <taxon>Hydridae</taxon>
        <taxon>Hydra</taxon>
    </lineage>
</organism>
<evidence type="ECO:0000256" key="2">
    <source>
        <dbReference type="ARBA" id="ARBA00022723"/>
    </source>
</evidence>
<keyword evidence="4" id="KW-0862">Zinc</keyword>
<evidence type="ECO:0000256" key="6">
    <source>
        <dbReference type="ARBA" id="ARBA00023163"/>
    </source>
</evidence>
<keyword evidence="6" id="KW-0804">Transcription</keyword>
<keyword evidence="2" id="KW-0479">Metal-binding</keyword>
<name>A0ABM4B8R6_HYDVU</name>